<dbReference type="Gene3D" id="3.30.70.20">
    <property type="match status" value="1"/>
</dbReference>
<organism evidence="2 3">
    <name type="scientific">Desulfurivibrio alkaliphilus (strain DSM 19089 / UNIQEM U267 / AHT2)</name>
    <dbReference type="NCBI Taxonomy" id="589865"/>
    <lineage>
        <taxon>Bacteria</taxon>
        <taxon>Pseudomonadati</taxon>
        <taxon>Thermodesulfobacteriota</taxon>
        <taxon>Desulfobulbia</taxon>
        <taxon>Desulfobulbales</taxon>
        <taxon>Desulfobulbaceae</taxon>
        <taxon>Desulfurivibrio</taxon>
    </lineage>
</organism>
<feature type="domain" description="4Fe-4S ferredoxin-type" evidence="1">
    <location>
        <begin position="36"/>
        <end position="65"/>
    </location>
</feature>
<evidence type="ECO:0000259" key="1">
    <source>
        <dbReference type="PROSITE" id="PS51379"/>
    </source>
</evidence>
<dbReference type="InParanoid" id="D6Z715"/>
<dbReference type="HOGENOM" id="CLU_074768_0_0_7"/>
<evidence type="ECO:0000313" key="3">
    <source>
        <dbReference type="Proteomes" id="UP000001508"/>
    </source>
</evidence>
<keyword evidence="3" id="KW-1185">Reference proteome</keyword>
<name>D6Z715_DESAT</name>
<feature type="domain" description="4Fe-4S ferredoxin-type" evidence="1">
    <location>
        <begin position="6"/>
        <end position="35"/>
    </location>
</feature>
<dbReference type="Proteomes" id="UP000001508">
    <property type="component" value="Chromosome"/>
</dbReference>
<gene>
    <name evidence="2" type="ordered locus">DaAHT2_2337</name>
</gene>
<dbReference type="RefSeq" id="WP_013164516.1">
    <property type="nucleotide sequence ID" value="NC_014216.1"/>
</dbReference>
<dbReference type="AlphaFoldDB" id="D6Z715"/>
<dbReference type="SUPFAM" id="SSF54862">
    <property type="entry name" value="4Fe-4S ferredoxins"/>
    <property type="match status" value="1"/>
</dbReference>
<dbReference type="Pfam" id="PF13237">
    <property type="entry name" value="Fer4_10"/>
    <property type="match status" value="1"/>
</dbReference>
<dbReference type="PROSITE" id="PS51379">
    <property type="entry name" value="4FE4S_FER_2"/>
    <property type="match status" value="2"/>
</dbReference>
<dbReference type="InterPro" id="IPR017896">
    <property type="entry name" value="4Fe4S_Fe-S-bd"/>
</dbReference>
<evidence type="ECO:0000313" key="2">
    <source>
        <dbReference type="EMBL" id="ADH87002.1"/>
    </source>
</evidence>
<dbReference type="InterPro" id="IPR052911">
    <property type="entry name" value="Corrinoid_activation_enz"/>
</dbReference>
<sequence length="261" mass="27245">MKVMRKIIEIDENLCDGCGQCVPDCAEGALEIVDGKARLVAEKYCDGLGACLGACPTGALKVIERQADDFDEAAVEELLAAQKAQAEAAPAPADTMACGCASSHIQSFGPTVSPCQAANQPRAMTNAPPVPAAYAGAEAESSALTHWPIQIRLVPPEAPFLKGADLLVAADCVPVAHPAFNRELLPGKTVLLGCPKFDDAESYVAKFSEIFRTAGIKSITVAIMEVPCCGSMRGIIQAAQQRAGTAIPVEEVVIGVRGNRL</sequence>
<dbReference type="STRING" id="589865.DaAHT2_2337"/>
<accession>D6Z715</accession>
<proteinExistence type="predicted"/>
<protein>
    <submittedName>
        <fullName evidence="2">4Fe-4S ferredoxin iron-sulfur binding domain protein</fullName>
    </submittedName>
</protein>
<dbReference type="PANTHER" id="PTHR42895">
    <property type="entry name" value="IRON-SULFUR CLUSTER-BINDING PROTEIN-RELATED"/>
    <property type="match status" value="1"/>
</dbReference>
<reference evidence="3" key="1">
    <citation type="submission" date="2010-02" db="EMBL/GenBank/DDBJ databases">
        <title>Complete sequence of Desulfurivibrio alkaliphilus AHT2.</title>
        <authorList>
            <consortium name="US DOE Joint Genome Institute"/>
            <person name="Pitluck S."/>
            <person name="Chertkov O."/>
            <person name="Detter J.C."/>
            <person name="Han C."/>
            <person name="Tapia R."/>
            <person name="Larimer F."/>
            <person name="Land M."/>
            <person name="Hauser L."/>
            <person name="Kyrpides N."/>
            <person name="Mikhailova N."/>
            <person name="Sorokin D.Y."/>
            <person name="Muyzer G."/>
            <person name="Woyke T."/>
        </authorList>
    </citation>
    <scope>NUCLEOTIDE SEQUENCE [LARGE SCALE GENOMIC DNA]</scope>
    <source>
        <strain evidence="3">DSM 19089 / UNIQEM U267 / AHT2</strain>
    </source>
</reference>
<dbReference type="KEGG" id="dak:DaAHT2_2337"/>
<dbReference type="EMBL" id="CP001940">
    <property type="protein sequence ID" value="ADH87002.1"/>
    <property type="molecule type" value="Genomic_DNA"/>
</dbReference>
<dbReference type="eggNOG" id="COG1145">
    <property type="taxonomic scope" value="Bacteria"/>
</dbReference>
<dbReference type="OrthoDB" id="9795268at2"/>
<dbReference type="PANTHER" id="PTHR42895:SF1">
    <property type="entry name" value="IRON-SULFUR CLUSTER PROTEIN"/>
    <property type="match status" value="1"/>
</dbReference>